<feature type="transmembrane region" description="Helical" evidence="1">
    <location>
        <begin position="37"/>
        <end position="59"/>
    </location>
</feature>
<organism evidence="2 3">
    <name type="scientific">Brevundimonas diminuta</name>
    <name type="common">Pseudomonas diminuta</name>
    <dbReference type="NCBI Taxonomy" id="293"/>
    <lineage>
        <taxon>Bacteria</taxon>
        <taxon>Pseudomonadati</taxon>
        <taxon>Pseudomonadota</taxon>
        <taxon>Alphaproteobacteria</taxon>
        <taxon>Caulobacterales</taxon>
        <taxon>Caulobacteraceae</taxon>
        <taxon>Brevundimonas</taxon>
    </lineage>
</organism>
<protein>
    <submittedName>
        <fullName evidence="2">Uncharacterized protein</fullName>
    </submittedName>
</protein>
<reference evidence="2 3" key="1">
    <citation type="submission" date="2017-06" db="EMBL/GenBank/DDBJ databases">
        <title>Biodegradation of gentamicin by bacterial consortia AMQD4 in synthetic medium and raw gentamicin sewage.</title>
        <authorList>
            <person name="Chang H."/>
            <person name="Feng Y."/>
            <person name="Li Z."/>
            <person name="Xue J."/>
            <person name="Cheng D."/>
        </authorList>
    </citation>
    <scope>NUCLEOTIDE SEQUENCE [LARGE SCALE GENOMIC DNA]</scope>
    <source>
        <strain evidence="2 3">BZC3</strain>
    </source>
</reference>
<dbReference type="AlphaFoldDB" id="A0A1Z3LU11"/>
<keyword evidence="1" id="KW-0812">Transmembrane</keyword>
<gene>
    <name evidence="2" type="ORF">CD943_01365</name>
</gene>
<name>A0A1Z3LU11_BREDI</name>
<sequence>MLSIYSITTRIFQLLGALVLAGAAFLTVAFLRDGDILASLFCITVTLACAAFIILAGWMRRRMKVWSDKFPPSVR</sequence>
<evidence type="ECO:0000313" key="2">
    <source>
        <dbReference type="EMBL" id="ASD25656.1"/>
    </source>
</evidence>
<reference evidence="2 3" key="2">
    <citation type="submission" date="2017-06" db="EMBL/GenBank/DDBJ databases">
        <authorList>
            <person name="Kim H.J."/>
            <person name="Triplett B.A."/>
        </authorList>
    </citation>
    <scope>NUCLEOTIDE SEQUENCE [LARGE SCALE GENOMIC DNA]</scope>
    <source>
        <strain evidence="2 3">BZC3</strain>
    </source>
</reference>
<evidence type="ECO:0000256" key="1">
    <source>
        <dbReference type="SAM" id="Phobius"/>
    </source>
</evidence>
<dbReference type="EMBL" id="CP021995">
    <property type="protein sequence ID" value="ASD25656.1"/>
    <property type="molecule type" value="Genomic_DNA"/>
</dbReference>
<accession>A0A1Z3LU11</accession>
<dbReference type="Proteomes" id="UP000197024">
    <property type="component" value="Chromosome"/>
</dbReference>
<proteinExistence type="predicted"/>
<keyword evidence="1" id="KW-0472">Membrane</keyword>
<evidence type="ECO:0000313" key="3">
    <source>
        <dbReference type="Proteomes" id="UP000197024"/>
    </source>
</evidence>
<feature type="transmembrane region" description="Helical" evidence="1">
    <location>
        <begin position="12"/>
        <end position="31"/>
    </location>
</feature>
<keyword evidence="1" id="KW-1133">Transmembrane helix</keyword>